<dbReference type="Gene3D" id="1.10.287.130">
    <property type="match status" value="1"/>
</dbReference>
<keyword evidence="8" id="KW-0902">Two-component regulatory system</keyword>
<dbReference type="InterPro" id="IPR036097">
    <property type="entry name" value="HisK_dim/P_sf"/>
</dbReference>
<protein>
    <recommendedName>
        <fullName evidence="2">histidine kinase</fullName>
        <ecNumber evidence="2">2.7.13.3</ecNumber>
    </recommendedName>
</protein>
<dbReference type="EC" id="2.7.13.3" evidence="2"/>
<evidence type="ECO:0000256" key="2">
    <source>
        <dbReference type="ARBA" id="ARBA00012438"/>
    </source>
</evidence>
<dbReference type="SUPFAM" id="SSF55874">
    <property type="entry name" value="ATPase domain of HSP90 chaperone/DNA topoisomerase II/histidine kinase"/>
    <property type="match status" value="1"/>
</dbReference>
<dbReference type="SMART" id="SM00387">
    <property type="entry name" value="HATPase_c"/>
    <property type="match status" value="1"/>
</dbReference>
<dbReference type="PROSITE" id="PS50109">
    <property type="entry name" value="HIS_KIN"/>
    <property type="match status" value="1"/>
</dbReference>
<evidence type="ECO:0000256" key="4">
    <source>
        <dbReference type="ARBA" id="ARBA00022679"/>
    </source>
</evidence>
<dbReference type="InterPro" id="IPR003661">
    <property type="entry name" value="HisK_dim/P_dom"/>
</dbReference>
<evidence type="ECO:0000256" key="7">
    <source>
        <dbReference type="ARBA" id="ARBA00022840"/>
    </source>
</evidence>
<keyword evidence="7" id="KW-0067">ATP-binding</keyword>
<keyword evidence="4" id="KW-0808">Transferase</keyword>
<keyword evidence="10" id="KW-0472">Membrane</keyword>
<dbReference type="Proteomes" id="UP000264071">
    <property type="component" value="Unassembled WGS sequence"/>
</dbReference>
<dbReference type="Pfam" id="PF02518">
    <property type="entry name" value="HATPase_c"/>
    <property type="match status" value="1"/>
</dbReference>
<evidence type="ECO:0000256" key="3">
    <source>
        <dbReference type="ARBA" id="ARBA00022553"/>
    </source>
</evidence>
<feature type="transmembrane region" description="Helical" evidence="10">
    <location>
        <begin position="150"/>
        <end position="170"/>
    </location>
</feature>
<organism evidence="12 13">
    <name type="scientific">Gemmatimonas aurantiaca</name>
    <dbReference type="NCBI Taxonomy" id="173480"/>
    <lineage>
        <taxon>Bacteria</taxon>
        <taxon>Pseudomonadati</taxon>
        <taxon>Gemmatimonadota</taxon>
        <taxon>Gemmatimonadia</taxon>
        <taxon>Gemmatimonadales</taxon>
        <taxon>Gemmatimonadaceae</taxon>
        <taxon>Gemmatimonas</taxon>
    </lineage>
</organism>
<comment type="caution">
    <text evidence="12">The sequence shown here is derived from an EMBL/GenBank/DDBJ whole genome shotgun (WGS) entry which is preliminary data.</text>
</comment>
<dbReference type="Gene3D" id="3.30.565.10">
    <property type="entry name" value="Histidine kinase-like ATPase, C-terminal domain"/>
    <property type="match status" value="1"/>
</dbReference>
<feature type="compositionally biased region" description="Basic and acidic residues" evidence="9">
    <location>
        <begin position="1"/>
        <end position="16"/>
    </location>
</feature>
<evidence type="ECO:0000313" key="12">
    <source>
        <dbReference type="EMBL" id="HCT58730.1"/>
    </source>
</evidence>
<keyword evidence="10" id="KW-1133">Transmembrane helix</keyword>
<dbReference type="InterPro" id="IPR036890">
    <property type="entry name" value="HATPase_C_sf"/>
</dbReference>
<dbReference type="PANTHER" id="PTHR43065:SF10">
    <property type="entry name" value="PEROXIDE STRESS-ACTIVATED HISTIDINE KINASE MAK3"/>
    <property type="match status" value="1"/>
</dbReference>
<keyword evidence="6 12" id="KW-0418">Kinase</keyword>
<evidence type="ECO:0000256" key="5">
    <source>
        <dbReference type="ARBA" id="ARBA00022741"/>
    </source>
</evidence>
<reference evidence="12 13" key="1">
    <citation type="journal article" date="2018" name="Nat. Biotechnol.">
        <title>A standardized bacterial taxonomy based on genome phylogeny substantially revises the tree of life.</title>
        <authorList>
            <person name="Parks D.H."/>
            <person name="Chuvochina M."/>
            <person name="Waite D.W."/>
            <person name="Rinke C."/>
            <person name="Skarshewski A."/>
            <person name="Chaumeil P.A."/>
            <person name="Hugenholtz P."/>
        </authorList>
    </citation>
    <scope>NUCLEOTIDE SEQUENCE [LARGE SCALE GENOMIC DNA]</scope>
    <source>
        <strain evidence="12">UBA8844</strain>
    </source>
</reference>
<dbReference type="PRINTS" id="PR00344">
    <property type="entry name" value="BCTRLSENSOR"/>
</dbReference>
<evidence type="ECO:0000313" key="13">
    <source>
        <dbReference type="Proteomes" id="UP000264071"/>
    </source>
</evidence>
<dbReference type="InterPro" id="IPR004358">
    <property type="entry name" value="Sig_transdc_His_kin-like_C"/>
</dbReference>
<dbReference type="InterPro" id="IPR003594">
    <property type="entry name" value="HATPase_dom"/>
</dbReference>
<evidence type="ECO:0000256" key="9">
    <source>
        <dbReference type="SAM" id="MobiDB-lite"/>
    </source>
</evidence>
<keyword evidence="10" id="KW-0812">Transmembrane</keyword>
<feature type="region of interest" description="Disordered" evidence="9">
    <location>
        <begin position="1"/>
        <end position="52"/>
    </location>
</feature>
<keyword evidence="3" id="KW-0597">Phosphoprotein</keyword>
<evidence type="ECO:0000259" key="11">
    <source>
        <dbReference type="PROSITE" id="PS50109"/>
    </source>
</evidence>
<dbReference type="CDD" id="cd00082">
    <property type="entry name" value="HisKA"/>
    <property type="match status" value="1"/>
</dbReference>
<feature type="transmembrane region" description="Helical" evidence="10">
    <location>
        <begin position="60"/>
        <end position="82"/>
    </location>
</feature>
<sequence>MNEMRKQTATKPDAEPSRTASRPGSAAESALDPLASREGVRGPGHAAPRDGTRAPFRTRLFAMLLLFALIPTVVVTLAWTGLAARTLSLLSARSAWERIAHSGEEALRAVDRAPLSPAQRQALERHEAELRESAQLARRFDFVAGRSMRLVLVGGLFVVVLVAIGASRVAGHLSRQLSRPLDELVGWTGLVRMGRPIPEQTDRRGAPEFEVLRSGMRTMAMELETGRRRALEAERAEAFRESARRFAHELKNPLTPIRFAVDRLRRQAPEELRDTVDVLAEEAARLETMARSFAQFGRLPDGPPAEIDVSELVTRVARAVVPERLTLDLSCGEELPLVVGFHESLVRAVTNILINAVDATPGAGTIQVAVYREPSMVAIRIGDSGTGMTPEVLQRIFEPYVTTKPGGTGLGLAIARQTIEAHRGTVVASSIVGHGTVMLVRLPIGTDTSGGPRSPMSNIGVGT</sequence>
<dbReference type="EMBL" id="DPIY01000011">
    <property type="protein sequence ID" value="HCT58730.1"/>
    <property type="molecule type" value="Genomic_DNA"/>
</dbReference>
<feature type="domain" description="Histidine kinase" evidence="11">
    <location>
        <begin position="245"/>
        <end position="446"/>
    </location>
</feature>
<gene>
    <name evidence="12" type="ORF">DGD08_16105</name>
</gene>
<dbReference type="SMART" id="SM00388">
    <property type="entry name" value="HisKA"/>
    <property type="match status" value="1"/>
</dbReference>
<dbReference type="SUPFAM" id="SSF47384">
    <property type="entry name" value="Homodimeric domain of signal transducing histidine kinase"/>
    <property type="match status" value="1"/>
</dbReference>
<name>A0A3D4VC71_9BACT</name>
<dbReference type="AlphaFoldDB" id="A0A3D4VC71"/>
<dbReference type="InterPro" id="IPR005467">
    <property type="entry name" value="His_kinase_dom"/>
</dbReference>
<dbReference type="GO" id="GO:0000155">
    <property type="term" value="F:phosphorelay sensor kinase activity"/>
    <property type="evidence" value="ECO:0007669"/>
    <property type="project" value="InterPro"/>
</dbReference>
<evidence type="ECO:0000256" key="6">
    <source>
        <dbReference type="ARBA" id="ARBA00022777"/>
    </source>
</evidence>
<proteinExistence type="predicted"/>
<comment type="catalytic activity">
    <reaction evidence="1">
        <text>ATP + protein L-histidine = ADP + protein N-phospho-L-histidine.</text>
        <dbReference type="EC" id="2.7.13.3"/>
    </reaction>
</comment>
<evidence type="ECO:0000256" key="10">
    <source>
        <dbReference type="SAM" id="Phobius"/>
    </source>
</evidence>
<keyword evidence="5" id="KW-0547">Nucleotide-binding</keyword>
<evidence type="ECO:0000256" key="8">
    <source>
        <dbReference type="ARBA" id="ARBA00023012"/>
    </source>
</evidence>
<evidence type="ECO:0000256" key="1">
    <source>
        <dbReference type="ARBA" id="ARBA00000085"/>
    </source>
</evidence>
<dbReference type="GO" id="GO:0005524">
    <property type="term" value="F:ATP binding"/>
    <property type="evidence" value="ECO:0007669"/>
    <property type="project" value="UniProtKB-KW"/>
</dbReference>
<accession>A0A3D4VC71</accession>
<dbReference type="PANTHER" id="PTHR43065">
    <property type="entry name" value="SENSOR HISTIDINE KINASE"/>
    <property type="match status" value="1"/>
</dbReference>
<dbReference type="Pfam" id="PF00512">
    <property type="entry name" value="HisKA"/>
    <property type="match status" value="1"/>
</dbReference>